<keyword evidence="3" id="KW-1185">Reference proteome</keyword>
<protein>
    <submittedName>
        <fullName evidence="2">Uncharacterized protein</fullName>
    </submittedName>
</protein>
<dbReference type="AlphaFoldDB" id="A0A2I9CUQ2"/>
<accession>A0A2I9CUQ2</accession>
<keyword evidence="1" id="KW-0812">Transmembrane</keyword>
<keyword evidence="1" id="KW-1133">Transmembrane helix</keyword>
<evidence type="ECO:0000313" key="3">
    <source>
        <dbReference type="Proteomes" id="UP000236569"/>
    </source>
</evidence>
<comment type="caution">
    <text evidence="2">The sequence shown here is derived from an EMBL/GenBank/DDBJ whole genome shotgun (WGS) entry which is preliminary data.</text>
</comment>
<dbReference type="Proteomes" id="UP000236569">
    <property type="component" value="Unassembled WGS sequence"/>
</dbReference>
<keyword evidence="1" id="KW-0472">Membrane</keyword>
<proteinExistence type="predicted"/>
<organism evidence="2 3">
    <name type="scientific">Deinococcus aerius</name>
    <dbReference type="NCBI Taxonomy" id="200253"/>
    <lineage>
        <taxon>Bacteria</taxon>
        <taxon>Thermotogati</taxon>
        <taxon>Deinococcota</taxon>
        <taxon>Deinococci</taxon>
        <taxon>Deinococcales</taxon>
        <taxon>Deinococcaceae</taxon>
        <taxon>Deinococcus</taxon>
    </lineage>
</organism>
<gene>
    <name evidence="2" type="ORF">DAERI_050102</name>
</gene>
<evidence type="ECO:0000313" key="2">
    <source>
        <dbReference type="EMBL" id="GBF05593.1"/>
    </source>
</evidence>
<reference evidence="3" key="1">
    <citation type="submission" date="2018-01" db="EMBL/GenBank/DDBJ databases">
        <title>Draft Genome Sequence of the Radioresistant Bacterium Deinococcus aerius TR0125, Isolated from the Higher Atmosphere above Japan.</title>
        <authorList>
            <person name="Satoh K."/>
            <person name="Arai H."/>
            <person name="Sanzen T."/>
            <person name="Kawaguchi Y."/>
            <person name="Hayashi H."/>
            <person name="Yokobori S."/>
            <person name="Yamagishi A."/>
            <person name="Oono Y."/>
            <person name="Narumi I."/>
        </authorList>
    </citation>
    <scope>NUCLEOTIDE SEQUENCE [LARGE SCALE GENOMIC DNA]</scope>
    <source>
        <strain evidence="3">TR0125</strain>
    </source>
</reference>
<feature type="transmembrane region" description="Helical" evidence="1">
    <location>
        <begin position="91"/>
        <end position="112"/>
    </location>
</feature>
<dbReference type="EMBL" id="BFAG01000005">
    <property type="protein sequence ID" value="GBF05593.1"/>
    <property type="molecule type" value="Genomic_DNA"/>
</dbReference>
<evidence type="ECO:0000256" key="1">
    <source>
        <dbReference type="SAM" id="Phobius"/>
    </source>
</evidence>
<sequence>MGSDGGEATTPSDPEVTLLVLTLERIALLLSAAHLVLGALSVPYFHRMTDVGGDAVTLTALAVIAPAFVTRHVREKRTREVNAAAPVRRRAILNMYLSEAAALLLVLLYTLALGSSFTI</sequence>
<feature type="transmembrane region" description="Helical" evidence="1">
    <location>
        <begin position="51"/>
        <end position="70"/>
    </location>
</feature>
<name>A0A2I9CUQ2_9DEIO</name>